<sequence length="840" mass="93582">MTDAENEILNREENQTQYQSFYLNSLLEHMPQGISVFDNQLRLRCWNAVLADVLELPPESLYNGVRFEELIMYPAMRGEYGPGDPHELVAARRELALKFLPHRFERTRPNGRTHLVEGKPMLSNGKVIGFITSYTDITDRKHAEESIQTKNALLQTLVDNMPGGVTVFGPDLHMVLYNNEVLRLINFPAEIASQHPHFSEIIRINAERGEYGDIDIEEKVSEMLALAENPQHHQVERIRPDGTAIEIRGAPIDGGGFVTIYTDITERIMKEQELKERNQTFSTLIANIPGGVSLFDKDLNLISCNDDFCRLLDFPNYLFKGTPTLERLFRFNAERGEYGDCDTDEKVNELMALASKRLPHVFERTRPNGTVLEIRGMPLPDGGFVTIYTDITEHKLAAAAIEKLAHEDALTGLANRYTLEARLDQSLADTRRHNNQLALIFIDMDNFKAINDSLGHSVGDEFLVIIAQRLAGCVRNNDIVARPGGDEFVVVISELANTNMAAILASEILSTLSAPLQLGTHEVIPGASLGISIFPDDGIDRVTLMKNADIAMYSAKAAGRGRFRFFDAEMTKSAEERLRLEGALRQAIEKEQLILHYQPQICAKSGHIMGFESLVRWQKPNGEIIPPMSFIPLAEDTGLIVPLGRWVIQTACRTLAAWQSQGLPSDITIAVNLSARQLKDESFIEQVRDILNETGIAPALLELEITESIAMENPAATVQILHEFKELGVKLSIDDFGTGYSSLAYLKLLPLDHLKLDRAFVMDIETDPNDAAICAATIGLAHNLGLKVVAEGVETLTQSDYLAGLDCDYMQGYYFSPPLEDSAAAQFLLEHKSISLPVRS</sequence>
<dbReference type="InterPro" id="IPR029787">
    <property type="entry name" value="Nucleotide_cyclase"/>
</dbReference>
<dbReference type="SUPFAM" id="SSF141868">
    <property type="entry name" value="EAL domain-like"/>
    <property type="match status" value="1"/>
</dbReference>
<evidence type="ECO:0000259" key="5">
    <source>
        <dbReference type="PROSITE" id="PS50887"/>
    </source>
</evidence>
<dbReference type="Gene3D" id="3.20.20.450">
    <property type="entry name" value="EAL domain"/>
    <property type="match status" value="1"/>
</dbReference>
<dbReference type="InterPro" id="IPR001633">
    <property type="entry name" value="EAL_dom"/>
</dbReference>
<evidence type="ECO:0000313" key="6">
    <source>
        <dbReference type="EMBL" id="TVT51597.1"/>
    </source>
</evidence>
<protein>
    <recommendedName>
        <fullName evidence="1">cyclic-guanylate-specific phosphodiesterase</fullName>
        <ecNumber evidence="1">3.1.4.52</ecNumber>
    </recommendedName>
</protein>
<evidence type="ECO:0000313" key="7">
    <source>
        <dbReference type="Proteomes" id="UP000317355"/>
    </source>
</evidence>
<dbReference type="PANTHER" id="PTHR44757">
    <property type="entry name" value="DIGUANYLATE CYCLASE DGCP"/>
    <property type="match status" value="1"/>
</dbReference>
<dbReference type="CDD" id="cd01949">
    <property type="entry name" value="GGDEF"/>
    <property type="match status" value="1"/>
</dbReference>
<dbReference type="PANTHER" id="PTHR44757:SF2">
    <property type="entry name" value="BIOFILM ARCHITECTURE MAINTENANCE PROTEIN MBAA"/>
    <property type="match status" value="1"/>
</dbReference>
<dbReference type="SUPFAM" id="SSF55785">
    <property type="entry name" value="PYP-like sensor domain (PAS domain)"/>
    <property type="match status" value="3"/>
</dbReference>
<dbReference type="Pfam" id="PF00990">
    <property type="entry name" value="GGDEF"/>
    <property type="match status" value="1"/>
</dbReference>
<name>A0A558CS55_9GAMM</name>
<gene>
    <name evidence="6" type="ORF">FHK82_15345</name>
</gene>
<accession>A0A558CS55</accession>
<dbReference type="NCBIfam" id="TIGR00254">
    <property type="entry name" value="GGDEF"/>
    <property type="match status" value="1"/>
</dbReference>
<evidence type="ECO:0000256" key="1">
    <source>
        <dbReference type="ARBA" id="ARBA00012282"/>
    </source>
</evidence>
<dbReference type="Gene3D" id="3.30.450.20">
    <property type="entry name" value="PAS domain"/>
    <property type="match status" value="3"/>
</dbReference>
<dbReference type="InterPro" id="IPR000700">
    <property type="entry name" value="PAS-assoc_C"/>
</dbReference>
<dbReference type="GO" id="GO:0071111">
    <property type="term" value="F:cyclic-guanylate-specific phosphodiesterase activity"/>
    <property type="evidence" value="ECO:0007669"/>
    <property type="project" value="UniProtKB-EC"/>
</dbReference>
<dbReference type="EC" id="3.1.4.52" evidence="1"/>
<dbReference type="EMBL" id="VMRY01000088">
    <property type="protein sequence ID" value="TVT51597.1"/>
    <property type="molecule type" value="Genomic_DNA"/>
</dbReference>
<reference evidence="6 7" key="1">
    <citation type="submission" date="2019-07" db="EMBL/GenBank/DDBJ databases">
        <title>The pathways for chlorine oxyanion respiration interact through the shared metabolite chlorate.</title>
        <authorList>
            <person name="Barnum T.P."/>
            <person name="Cheng Y."/>
            <person name="Hill K.A."/>
            <person name="Lucas L.N."/>
            <person name="Carlson H.K."/>
            <person name="Coates J.D."/>
        </authorList>
    </citation>
    <scope>NUCLEOTIDE SEQUENCE [LARGE SCALE GENOMIC DNA]</scope>
    <source>
        <strain evidence="6">BK-3</strain>
    </source>
</reference>
<dbReference type="Pfam" id="PF12860">
    <property type="entry name" value="PAS_7"/>
    <property type="match status" value="3"/>
</dbReference>
<evidence type="ECO:0000259" key="3">
    <source>
        <dbReference type="PROSITE" id="PS50113"/>
    </source>
</evidence>
<proteinExistence type="predicted"/>
<keyword evidence="2" id="KW-0973">c-di-GMP</keyword>
<evidence type="ECO:0000256" key="2">
    <source>
        <dbReference type="ARBA" id="ARBA00022636"/>
    </source>
</evidence>
<dbReference type="AlphaFoldDB" id="A0A558CS55"/>
<feature type="domain" description="EAL" evidence="4">
    <location>
        <begin position="577"/>
        <end position="832"/>
    </location>
</feature>
<dbReference type="InterPro" id="IPR052155">
    <property type="entry name" value="Biofilm_reg_signaling"/>
</dbReference>
<dbReference type="PROSITE" id="PS50887">
    <property type="entry name" value="GGDEF"/>
    <property type="match status" value="1"/>
</dbReference>
<dbReference type="InterPro" id="IPR000160">
    <property type="entry name" value="GGDEF_dom"/>
</dbReference>
<dbReference type="PROSITE" id="PS50113">
    <property type="entry name" value="PAC"/>
    <property type="match status" value="1"/>
</dbReference>
<dbReference type="SMART" id="SM00267">
    <property type="entry name" value="GGDEF"/>
    <property type="match status" value="1"/>
</dbReference>
<dbReference type="Pfam" id="PF00563">
    <property type="entry name" value="EAL"/>
    <property type="match status" value="1"/>
</dbReference>
<dbReference type="SUPFAM" id="SSF55073">
    <property type="entry name" value="Nucleotide cyclase"/>
    <property type="match status" value="1"/>
</dbReference>
<comment type="caution">
    <text evidence="6">The sequence shown here is derived from an EMBL/GenBank/DDBJ whole genome shotgun (WGS) entry which is preliminary data.</text>
</comment>
<dbReference type="InterPro" id="IPR035919">
    <property type="entry name" value="EAL_sf"/>
</dbReference>
<dbReference type="PROSITE" id="PS50883">
    <property type="entry name" value="EAL"/>
    <property type="match status" value="1"/>
</dbReference>
<dbReference type="Proteomes" id="UP000317355">
    <property type="component" value="Unassembled WGS sequence"/>
</dbReference>
<dbReference type="InterPro" id="IPR035965">
    <property type="entry name" value="PAS-like_dom_sf"/>
</dbReference>
<dbReference type="Gene3D" id="3.30.70.270">
    <property type="match status" value="1"/>
</dbReference>
<evidence type="ECO:0000259" key="4">
    <source>
        <dbReference type="PROSITE" id="PS50883"/>
    </source>
</evidence>
<dbReference type="InterPro" id="IPR043128">
    <property type="entry name" value="Rev_trsase/Diguanyl_cyclase"/>
</dbReference>
<dbReference type="SMART" id="SM00052">
    <property type="entry name" value="EAL"/>
    <property type="match status" value="1"/>
</dbReference>
<feature type="domain" description="GGDEF" evidence="5">
    <location>
        <begin position="435"/>
        <end position="568"/>
    </location>
</feature>
<dbReference type="CDD" id="cd01948">
    <property type="entry name" value="EAL"/>
    <property type="match status" value="1"/>
</dbReference>
<feature type="domain" description="PAC" evidence="3">
    <location>
        <begin position="98"/>
        <end position="149"/>
    </location>
</feature>
<dbReference type="FunFam" id="3.20.20.450:FF:000001">
    <property type="entry name" value="Cyclic di-GMP phosphodiesterase yahA"/>
    <property type="match status" value="1"/>
</dbReference>
<organism evidence="6 7">
    <name type="scientific">Sedimenticola thiotaurini</name>
    <dbReference type="NCBI Taxonomy" id="1543721"/>
    <lineage>
        <taxon>Bacteria</taxon>
        <taxon>Pseudomonadati</taxon>
        <taxon>Pseudomonadota</taxon>
        <taxon>Gammaproteobacteria</taxon>
        <taxon>Chromatiales</taxon>
        <taxon>Sedimenticolaceae</taxon>
        <taxon>Sedimenticola</taxon>
    </lineage>
</organism>